<dbReference type="OrthoDB" id="25106at2"/>
<dbReference type="Gene3D" id="2.102.10.10">
    <property type="entry name" value="Rieske [2Fe-2S] iron-sulphur domain"/>
    <property type="match status" value="1"/>
</dbReference>
<evidence type="ECO:0000259" key="11">
    <source>
        <dbReference type="PROSITE" id="PS51296"/>
    </source>
</evidence>
<evidence type="ECO:0000313" key="12">
    <source>
        <dbReference type="EMBL" id="KUM82473.1"/>
    </source>
</evidence>
<dbReference type="InterPro" id="IPR005805">
    <property type="entry name" value="Rieske_Fe-S_prot_C"/>
</dbReference>
<keyword evidence="5" id="KW-0408">Iron</keyword>
<dbReference type="SUPFAM" id="SSF50022">
    <property type="entry name" value="ISP domain"/>
    <property type="match status" value="1"/>
</dbReference>
<reference evidence="12 13" key="1">
    <citation type="submission" date="2015-10" db="EMBL/GenBank/DDBJ databases">
        <title>Draft genome sequence of Streptomyces pseudovenezuelae DSM 40212, type strain for the species Streptomyces pseudovenezuelae.</title>
        <authorList>
            <person name="Ruckert C."/>
            <person name="Winkler A."/>
            <person name="Kalinowski J."/>
            <person name="Kampfer P."/>
            <person name="Glaeser S."/>
        </authorList>
    </citation>
    <scope>NUCLEOTIDE SEQUENCE [LARGE SCALE GENOMIC DNA]</scope>
    <source>
        <strain evidence="12 13">DSM 40212</strain>
    </source>
</reference>
<comment type="function">
    <text evidence="1">Iron-sulfur subunit of the cytochrome bc1 complex, an essential component of the respiratory electron transport chain required for ATP synthesis. The bc1 complex catalyzes the oxidation of menaquinol and the reduction of cytochrome c in the respiratory chain. The bc1 complex operates through a Q-cycle mechanism that couples electron transfer to generation of the proton gradient that drives ATP synthesis.</text>
</comment>
<feature type="compositionally biased region" description="Low complexity" evidence="10">
    <location>
        <begin position="45"/>
        <end position="64"/>
    </location>
</feature>
<evidence type="ECO:0000256" key="3">
    <source>
        <dbReference type="ARBA" id="ARBA00022714"/>
    </source>
</evidence>
<dbReference type="Proteomes" id="UP000053039">
    <property type="component" value="Unassembled WGS sequence"/>
</dbReference>
<name>A0A124H8G6_9ACTN</name>
<evidence type="ECO:0000256" key="5">
    <source>
        <dbReference type="ARBA" id="ARBA00023004"/>
    </source>
</evidence>
<dbReference type="GO" id="GO:0016705">
    <property type="term" value="F:oxidoreductase activity, acting on paired donors, with incorporation or reduction of molecular oxygen"/>
    <property type="evidence" value="ECO:0007669"/>
    <property type="project" value="UniProtKB-ARBA"/>
</dbReference>
<evidence type="ECO:0000256" key="1">
    <source>
        <dbReference type="ARBA" id="ARBA00002494"/>
    </source>
</evidence>
<keyword evidence="4" id="KW-0479">Metal-binding</keyword>
<dbReference type="GO" id="GO:0004497">
    <property type="term" value="F:monooxygenase activity"/>
    <property type="evidence" value="ECO:0007669"/>
    <property type="project" value="UniProtKB-ARBA"/>
</dbReference>
<dbReference type="AlphaFoldDB" id="A0A124H8G6"/>
<comment type="cofactor">
    <cofactor evidence="9">
        <name>[2Fe-2S] cluster</name>
        <dbReference type="ChEBI" id="CHEBI:190135"/>
    </cofactor>
</comment>
<evidence type="ECO:0000256" key="8">
    <source>
        <dbReference type="ARBA" id="ARBA00029586"/>
    </source>
</evidence>
<evidence type="ECO:0000256" key="2">
    <source>
        <dbReference type="ARBA" id="ARBA00015816"/>
    </source>
</evidence>
<keyword evidence="7" id="KW-1015">Disulfide bond</keyword>
<dbReference type="GO" id="GO:0016020">
    <property type="term" value="C:membrane"/>
    <property type="evidence" value="ECO:0007669"/>
    <property type="project" value="InterPro"/>
</dbReference>
<feature type="domain" description="Rieske" evidence="11">
    <location>
        <begin position="70"/>
        <end position="162"/>
    </location>
</feature>
<gene>
    <name evidence="12" type="ORF">AQI94_41835</name>
</gene>
<evidence type="ECO:0000256" key="4">
    <source>
        <dbReference type="ARBA" id="ARBA00022723"/>
    </source>
</evidence>
<dbReference type="InterPro" id="IPR014349">
    <property type="entry name" value="Rieske_Fe-S_prot"/>
</dbReference>
<comment type="caution">
    <text evidence="12">The sequence shown here is derived from an EMBL/GenBank/DDBJ whole genome shotgun (WGS) entry which is preliminary data.</text>
</comment>
<dbReference type="PANTHER" id="PTHR10134">
    <property type="entry name" value="CYTOCHROME B-C1 COMPLEX SUBUNIT RIESKE, MITOCHONDRIAL"/>
    <property type="match status" value="1"/>
</dbReference>
<evidence type="ECO:0000256" key="6">
    <source>
        <dbReference type="ARBA" id="ARBA00023014"/>
    </source>
</evidence>
<evidence type="ECO:0000313" key="13">
    <source>
        <dbReference type="Proteomes" id="UP000053039"/>
    </source>
</evidence>
<dbReference type="GO" id="GO:0051537">
    <property type="term" value="F:2 iron, 2 sulfur cluster binding"/>
    <property type="evidence" value="ECO:0007669"/>
    <property type="project" value="UniProtKB-KW"/>
</dbReference>
<dbReference type="InterPro" id="IPR036922">
    <property type="entry name" value="Rieske_2Fe-2S_sf"/>
</dbReference>
<accession>A0A124H8G6</accession>
<dbReference type="PROSITE" id="PS51296">
    <property type="entry name" value="RIESKE"/>
    <property type="match status" value="1"/>
</dbReference>
<keyword evidence="3" id="KW-0001">2Fe-2S</keyword>
<dbReference type="EMBL" id="LMWM01000054">
    <property type="protein sequence ID" value="KUM82473.1"/>
    <property type="molecule type" value="Genomic_DNA"/>
</dbReference>
<evidence type="ECO:0000256" key="9">
    <source>
        <dbReference type="ARBA" id="ARBA00034078"/>
    </source>
</evidence>
<feature type="region of interest" description="Disordered" evidence="10">
    <location>
        <begin position="33"/>
        <end position="81"/>
    </location>
</feature>
<evidence type="ECO:0000256" key="10">
    <source>
        <dbReference type="SAM" id="MobiDB-lite"/>
    </source>
</evidence>
<sequence length="163" mass="15930">MADPSGIAGPRTRRTVMAGAGAAGLAAALSACGTKEKERGPDLNPGQDGSSPSQSGEPSGTASGSSGGGAELGKASDVPVGGGLIDREAKVVVTQPTEGDFKAFSAVCTHQGCTVTSVENGAIVCPCHKSKFAVADGKVISGPAPRPLPSADITVTDGTIRLA</sequence>
<keyword evidence="6" id="KW-0411">Iron-sulfur</keyword>
<evidence type="ECO:0000256" key="7">
    <source>
        <dbReference type="ARBA" id="ARBA00023157"/>
    </source>
</evidence>
<dbReference type="Pfam" id="PF00355">
    <property type="entry name" value="Rieske"/>
    <property type="match status" value="1"/>
</dbReference>
<dbReference type="CDD" id="cd03467">
    <property type="entry name" value="Rieske"/>
    <property type="match status" value="1"/>
</dbReference>
<dbReference type="GO" id="GO:0046872">
    <property type="term" value="F:metal ion binding"/>
    <property type="evidence" value="ECO:0007669"/>
    <property type="project" value="UniProtKB-KW"/>
</dbReference>
<dbReference type="RefSeq" id="WP_031059639.1">
    <property type="nucleotide sequence ID" value="NZ_JBIBHV010000018.1"/>
</dbReference>
<proteinExistence type="predicted"/>
<dbReference type="PRINTS" id="PR00162">
    <property type="entry name" value="RIESKE"/>
</dbReference>
<dbReference type="FunFam" id="2.102.10.10:FF:000016">
    <property type="entry name" value="Nitrite reductase/ring-hydroxylating ferredoxin subunit"/>
    <property type="match status" value="1"/>
</dbReference>
<dbReference type="InterPro" id="IPR017941">
    <property type="entry name" value="Rieske_2Fe-2S"/>
</dbReference>
<protein>
    <recommendedName>
        <fullName evidence="2">Cytochrome bc1 complex Rieske iron-sulfur subunit</fullName>
    </recommendedName>
    <alternativeName>
        <fullName evidence="8">Cytochrome bc1 reductase complex subunit QcrA</fullName>
    </alternativeName>
</protein>
<organism evidence="12 13">
    <name type="scientific">Streptomyces pseudovenezuelae</name>
    <dbReference type="NCBI Taxonomy" id="67350"/>
    <lineage>
        <taxon>Bacteria</taxon>
        <taxon>Bacillati</taxon>
        <taxon>Actinomycetota</taxon>
        <taxon>Actinomycetes</taxon>
        <taxon>Kitasatosporales</taxon>
        <taxon>Streptomycetaceae</taxon>
        <taxon>Streptomyces</taxon>
        <taxon>Streptomyces aurantiacus group</taxon>
    </lineage>
</organism>